<evidence type="ECO:0000313" key="5">
    <source>
        <dbReference type="EMBL" id="NJC68998.1"/>
    </source>
</evidence>
<dbReference type="Pfam" id="PF13411">
    <property type="entry name" value="MerR_1"/>
    <property type="match status" value="1"/>
</dbReference>
<feature type="compositionally biased region" description="Low complexity" evidence="2">
    <location>
        <begin position="101"/>
        <end position="113"/>
    </location>
</feature>
<evidence type="ECO:0000313" key="6">
    <source>
        <dbReference type="Proteomes" id="UP000722989"/>
    </source>
</evidence>
<proteinExistence type="predicted"/>
<dbReference type="PANTHER" id="PTHR30204:SF97">
    <property type="entry name" value="MERR FAMILY REGULATORY PROTEIN"/>
    <property type="match status" value="1"/>
</dbReference>
<gene>
    <name evidence="5" type="ORF">HC031_04550</name>
</gene>
<dbReference type="InterPro" id="IPR000551">
    <property type="entry name" value="MerR-type_HTH_dom"/>
</dbReference>
<dbReference type="PROSITE" id="PS50937">
    <property type="entry name" value="HTH_MERR_2"/>
    <property type="match status" value="1"/>
</dbReference>
<name>A0ABX0XSP2_9ACTN</name>
<evidence type="ECO:0000256" key="1">
    <source>
        <dbReference type="ARBA" id="ARBA00023125"/>
    </source>
</evidence>
<dbReference type="SMART" id="SM00422">
    <property type="entry name" value="HTH_MERR"/>
    <property type="match status" value="1"/>
</dbReference>
<dbReference type="PANTHER" id="PTHR30204">
    <property type="entry name" value="REDOX-CYCLING DRUG-SENSING TRANSCRIPTIONAL ACTIVATOR SOXR"/>
    <property type="match status" value="1"/>
</dbReference>
<protein>
    <submittedName>
        <fullName evidence="5">MerR family transcriptional regulator</fullName>
    </submittedName>
</protein>
<dbReference type="PROSITE" id="PS51332">
    <property type="entry name" value="B12_BINDING"/>
    <property type="match status" value="1"/>
</dbReference>
<dbReference type="InterPro" id="IPR036594">
    <property type="entry name" value="Meth_synthase_dom"/>
</dbReference>
<evidence type="ECO:0000256" key="2">
    <source>
        <dbReference type="SAM" id="MobiDB-lite"/>
    </source>
</evidence>
<feature type="domain" description="HTH merR-type" evidence="3">
    <location>
        <begin position="5"/>
        <end position="74"/>
    </location>
</feature>
<keyword evidence="1" id="KW-0238">DNA-binding</keyword>
<dbReference type="InterPro" id="IPR047057">
    <property type="entry name" value="MerR_fam"/>
</dbReference>
<dbReference type="InterPro" id="IPR006158">
    <property type="entry name" value="Cobalamin-bd"/>
</dbReference>
<sequence length="335" mass="34369">MTDELLSAGAAARRLGVAVTTLRSWHQRYGLGPSCHRRGQHRRYTDDDMARLALMQHLVTAGVPPAEAARWARRSPSPDPATPVSSTPSRIRHDGGGPDGAGPDSTGPDSTGPDGTGPDGGGRDGGGRALALGDAEPAARGLGRAAMRLDGLDVHDLVAAAVAERGVVDAWDRILCPVLVAVGERAAHADELVEVEHLLSGCISAVFASLPRPPRDHPVRVLLTCADEEQHSLPIEALAAALAVHGVPARVLGARVPPNALRAAVHRTGPVAVLVWAHARATADPAQLDDLVSGRGRPAVVAAGGPGWEPASLPAGVVVPATLADAVELFAVAAD</sequence>
<dbReference type="EMBL" id="JAATVY010000002">
    <property type="protein sequence ID" value="NJC68998.1"/>
    <property type="molecule type" value="Genomic_DNA"/>
</dbReference>
<evidence type="ECO:0000259" key="4">
    <source>
        <dbReference type="PROSITE" id="PS51332"/>
    </source>
</evidence>
<feature type="domain" description="B12-binding" evidence="4">
    <location>
        <begin position="218"/>
        <end position="335"/>
    </location>
</feature>
<dbReference type="Gene3D" id="3.40.50.280">
    <property type="entry name" value="Cobalamin-binding domain"/>
    <property type="match status" value="1"/>
</dbReference>
<organism evidence="5 6">
    <name type="scientific">Planosporangium thailandense</name>
    <dbReference type="NCBI Taxonomy" id="765197"/>
    <lineage>
        <taxon>Bacteria</taxon>
        <taxon>Bacillati</taxon>
        <taxon>Actinomycetota</taxon>
        <taxon>Actinomycetes</taxon>
        <taxon>Micromonosporales</taxon>
        <taxon>Micromonosporaceae</taxon>
        <taxon>Planosporangium</taxon>
    </lineage>
</organism>
<dbReference type="Gene3D" id="1.10.1240.10">
    <property type="entry name" value="Methionine synthase domain"/>
    <property type="match status" value="1"/>
</dbReference>
<dbReference type="InterPro" id="IPR003759">
    <property type="entry name" value="Cbl-bd_cap"/>
</dbReference>
<reference evidence="5 6" key="1">
    <citation type="submission" date="2020-03" db="EMBL/GenBank/DDBJ databases">
        <title>WGS of the type strain of Planosporangium spp.</title>
        <authorList>
            <person name="Thawai C."/>
        </authorList>
    </citation>
    <scope>NUCLEOTIDE SEQUENCE [LARGE SCALE GENOMIC DNA]</scope>
    <source>
        <strain evidence="5 6">TBRC 5610</strain>
    </source>
</reference>
<dbReference type="Gene3D" id="1.10.1660.10">
    <property type="match status" value="1"/>
</dbReference>
<dbReference type="SUPFAM" id="SSF46955">
    <property type="entry name" value="Putative DNA-binding domain"/>
    <property type="match status" value="1"/>
</dbReference>
<keyword evidence="6" id="KW-1185">Reference proteome</keyword>
<comment type="caution">
    <text evidence="5">The sequence shown here is derived from an EMBL/GenBank/DDBJ whole genome shotgun (WGS) entry which is preliminary data.</text>
</comment>
<dbReference type="Proteomes" id="UP000722989">
    <property type="component" value="Unassembled WGS sequence"/>
</dbReference>
<feature type="region of interest" description="Disordered" evidence="2">
    <location>
        <begin position="66"/>
        <end position="131"/>
    </location>
</feature>
<dbReference type="Pfam" id="PF02607">
    <property type="entry name" value="B12-binding_2"/>
    <property type="match status" value="1"/>
</dbReference>
<accession>A0ABX0XSP2</accession>
<evidence type="ECO:0000259" key="3">
    <source>
        <dbReference type="PROSITE" id="PS50937"/>
    </source>
</evidence>
<dbReference type="InterPro" id="IPR009061">
    <property type="entry name" value="DNA-bd_dom_put_sf"/>
</dbReference>
<dbReference type="RefSeq" id="WP_167923867.1">
    <property type="nucleotide sequence ID" value="NZ_JAATVY010000002.1"/>
</dbReference>
<dbReference type="InterPro" id="IPR036724">
    <property type="entry name" value="Cobalamin-bd_sf"/>
</dbReference>
<dbReference type="SUPFAM" id="SSF52242">
    <property type="entry name" value="Cobalamin (vitamin B12)-binding domain"/>
    <property type="match status" value="1"/>
</dbReference>